<keyword evidence="8" id="KW-1185">Reference proteome</keyword>
<dbReference type="SUPFAM" id="SSF52467">
    <property type="entry name" value="DHS-like NAD/FAD-binding domain"/>
    <property type="match status" value="1"/>
</dbReference>
<evidence type="ECO:0000313" key="7">
    <source>
        <dbReference type="EMBL" id="ACE05562.1"/>
    </source>
</evidence>
<keyword evidence="2 3" id="KW-0786">Thiamine pyrophosphate</keyword>
<reference evidence="7 8" key="1">
    <citation type="journal article" date="2010" name="J. Bacteriol.">
        <title>The genome of the amoeba symbiont 'Candidatus Amoebophilus asiaticus' reveals common mechanisms for host cell interaction among amoeba-associated bacteria.</title>
        <authorList>
            <person name="Schmitz-Esser S."/>
            <person name="Tischler P."/>
            <person name="Arnold R."/>
            <person name="Montanaro J."/>
            <person name="Wagner M."/>
            <person name="Rattei T."/>
            <person name="Horn M."/>
        </authorList>
    </citation>
    <scope>NUCLEOTIDE SEQUENCE [LARGE SCALE GENOMIC DNA]</scope>
    <source>
        <strain evidence="7 8">5a2</strain>
    </source>
</reference>
<dbReference type="Gene3D" id="3.40.50.1220">
    <property type="entry name" value="TPP-binding domain"/>
    <property type="match status" value="1"/>
</dbReference>
<proteinExistence type="inferred from homology"/>
<dbReference type="GO" id="GO:0030976">
    <property type="term" value="F:thiamine pyrophosphate binding"/>
    <property type="evidence" value="ECO:0007669"/>
    <property type="project" value="InterPro"/>
</dbReference>
<feature type="domain" description="Thiamine pyrophosphate enzyme TPP-binding" evidence="5">
    <location>
        <begin position="404"/>
        <end position="534"/>
    </location>
</feature>
<accession>B3EUE3</accession>
<dbReference type="InterPro" id="IPR045229">
    <property type="entry name" value="TPP_enz"/>
</dbReference>
<dbReference type="GO" id="GO:0000287">
    <property type="term" value="F:magnesium ion binding"/>
    <property type="evidence" value="ECO:0007669"/>
    <property type="project" value="InterPro"/>
</dbReference>
<comment type="similarity">
    <text evidence="1 3">Belongs to the TPP enzyme family.</text>
</comment>
<dbReference type="AlphaFoldDB" id="B3EUE3"/>
<dbReference type="CDD" id="cd07035">
    <property type="entry name" value="TPP_PYR_POX_like"/>
    <property type="match status" value="1"/>
</dbReference>
<dbReference type="InterPro" id="IPR012001">
    <property type="entry name" value="Thiamin_PyroP_enz_TPP-bd_dom"/>
</dbReference>
<evidence type="ECO:0000256" key="2">
    <source>
        <dbReference type="ARBA" id="ARBA00023052"/>
    </source>
</evidence>
<protein>
    <submittedName>
        <fullName evidence="7">Thiamine pyrophosphate protein domain protein TPP-binding</fullName>
    </submittedName>
</protein>
<dbReference type="HOGENOM" id="CLU_013748_3_1_10"/>
<dbReference type="Proteomes" id="UP000001227">
    <property type="component" value="Chromosome"/>
</dbReference>
<dbReference type="InterPro" id="IPR011766">
    <property type="entry name" value="TPP_enzyme_TPP-bd"/>
</dbReference>
<dbReference type="GO" id="GO:0009097">
    <property type="term" value="P:isoleucine biosynthetic process"/>
    <property type="evidence" value="ECO:0007669"/>
    <property type="project" value="TreeGrafter"/>
</dbReference>
<dbReference type="SUPFAM" id="SSF52518">
    <property type="entry name" value="Thiamin diphosphate-binding fold (THDP-binding)"/>
    <property type="match status" value="2"/>
</dbReference>
<gene>
    <name evidence="7" type="ordered locus">Aasi_0114</name>
</gene>
<dbReference type="PANTHER" id="PTHR18968:SF13">
    <property type="entry name" value="ACETOLACTATE SYNTHASE CATALYTIC SUBUNIT, MITOCHONDRIAL"/>
    <property type="match status" value="1"/>
</dbReference>
<dbReference type="GO" id="GO:0003984">
    <property type="term" value="F:acetolactate synthase activity"/>
    <property type="evidence" value="ECO:0007669"/>
    <property type="project" value="TreeGrafter"/>
</dbReference>
<name>B3EUE3_AMOA5</name>
<dbReference type="GO" id="GO:0009099">
    <property type="term" value="P:L-valine biosynthetic process"/>
    <property type="evidence" value="ECO:0007669"/>
    <property type="project" value="TreeGrafter"/>
</dbReference>
<dbReference type="OrthoDB" id="4494979at2"/>
<dbReference type="PANTHER" id="PTHR18968">
    <property type="entry name" value="THIAMINE PYROPHOSPHATE ENZYMES"/>
    <property type="match status" value="1"/>
</dbReference>
<dbReference type="InterPro" id="IPR012000">
    <property type="entry name" value="Thiamin_PyroP_enz_cen_dom"/>
</dbReference>
<evidence type="ECO:0000256" key="1">
    <source>
        <dbReference type="ARBA" id="ARBA00007812"/>
    </source>
</evidence>
<sequence length="589" mass="64123">MKPEKLILADALTLFLKDLNTKFIFGVSGANIEHLHDSIYRLGDNKLSAILAKSEFSASFMADGYARTHNTLGVCCSTSGGAMVNLAVGIAESYADNVPVLAIIGQSPTFLEGKGAFQDCSGKTNTLDGLSFWQSITKYAVKITRPEQFWDSVEQALKSAFHKIPGPTALLIPRDLFEAEVHQRPNHLSTNLIDYRAIHPHKSSSILALRKLLQQAQKPLMIVGKYAKYYQAAERIKNFAHTFNCMVVTTLADVNAFAHNHPLYLGMVGICGHLKAHDFIKDDADLIIVVEDDCSVMTTTGVMSSLNNTPLVYLGTDSTKACAAVQVDLAIEGDIQLILDQVLADYSGPALAKYVQVSTPMENHIQANSHLLTDKQHGNAGLSVSNAIESLAKFLPNVNQVLFDAGNCVAATSHFLNFPAHIKTVIALGMGGMGYAIPAAIGAQLGNNAAQKSMVFTGDGGFLITGLEIQTAVEYNLPVLFIIFNNNMHGMCVTRQQLYFDKRITASSYGKIHIADLVKGLGSQENLWSSCVEDILSLESSLHDYYTHHSCKTGVLEIKVTIEELPPFIPFLVAKGEMQVDNNKMLQNV</sequence>
<dbReference type="Pfam" id="PF02776">
    <property type="entry name" value="TPP_enzyme_N"/>
    <property type="match status" value="1"/>
</dbReference>
<dbReference type="Gene3D" id="3.40.50.970">
    <property type="match status" value="2"/>
</dbReference>
<dbReference type="Pfam" id="PF00205">
    <property type="entry name" value="TPP_enzyme_M"/>
    <property type="match status" value="1"/>
</dbReference>
<feature type="domain" description="Thiamine pyrophosphate enzyme N-terminal TPP-binding" evidence="6">
    <location>
        <begin position="9"/>
        <end position="120"/>
    </location>
</feature>
<dbReference type="KEGG" id="aas:Aasi_0114"/>
<dbReference type="GO" id="GO:0005948">
    <property type="term" value="C:acetolactate synthase complex"/>
    <property type="evidence" value="ECO:0007669"/>
    <property type="project" value="TreeGrafter"/>
</dbReference>
<dbReference type="STRING" id="452471.Aasi_0114"/>
<dbReference type="Pfam" id="PF02775">
    <property type="entry name" value="TPP_enzyme_C"/>
    <property type="match status" value="1"/>
</dbReference>
<evidence type="ECO:0000256" key="3">
    <source>
        <dbReference type="RuleBase" id="RU362132"/>
    </source>
</evidence>
<feature type="domain" description="Thiamine pyrophosphate enzyme central" evidence="4">
    <location>
        <begin position="209"/>
        <end position="341"/>
    </location>
</feature>
<evidence type="ECO:0000313" key="8">
    <source>
        <dbReference type="Proteomes" id="UP000001227"/>
    </source>
</evidence>
<evidence type="ECO:0000259" key="6">
    <source>
        <dbReference type="Pfam" id="PF02776"/>
    </source>
</evidence>
<dbReference type="RefSeq" id="WP_012472332.1">
    <property type="nucleotide sequence ID" value="NC_010830.1"/>
</dbReference>
<dbReference type="InterPro" id="IPR029061">
    <property type="entry name" value="THDP-binding"/>
</dbReference>
<dbReference type="EMBL" id="CP001102">
    <property type="protein sequence ID" value="ACE05562.1"/>
    <property type="molecule type" value="Genomic_DNA"/>
</dbReference>
<dbReference type="CDD" id="cd00568">
    <property type="entry name" value="TPP_enzymes"/>
    <property type="match status" value="1"/>
</dbReference>
<dbReference type="eggNOG" id="COG0028">
    <property type="taxonomic scope" value="Bacteria"/>
</dbReference>
<dbReference type="InterPro" id="IPR029035">
    <property type="entry name" value="DHS-like_NAD/FAD-binding_dom"/>
</dbReference>
<evidence type="ECO:0000259" key="4">
    <source>
        <dbReference type="Pfam" id="PF00205"/>
    </source>
</evidence>
<organism evidence="7 8">
    <name type="scientific">Amoebophilus asiaticus (strain 5a2)</name>
    <dbReference type="NCBI Taxonomy" id="452471"/>
    <lineage>
        <taxon>Bacteria</taxon>
        <taxon>Pseudomonadati</taxon>
        <taxon>Bacteroidota</taxon>
        <taxon>Cytophagia</taxon>
        <taxon>Cytophagales</taxon>
        <taxon>Amoebophilaceae</taxon>
        <taxon>Candidatus Amoebophilus</taxon>
    </lineage>
</organism>
<dbReference type="GO" id="GO:0050660">
    <property type="term" value="F:flavin adenine dinucleotide binding"/>
    <property type="evidence" value="ECO:0007669"/>
    <property type="project" value="TreeGrafter"/>
</dbReference>
<evidence type="ECO:0000259" key="5">
    <source>
        <dbReference type="Pfam" id="PF02775"/>
    </source>
</evidence>